<reference evidence="1" key="1">
    <citation type="submission" date="2023-11" db="EMBL/GenBank/DDBJ databases">
        <authorList>
            <person name="De Vega J J."/>
            <person name="De Vega J J."/>
        </authorList>
    </citation>
    <scope>NUCLEOTIDE SEQUENCE</scope>
</reference>
<gene>
    <name evidence="1" type="ORF">MYCIT1_LOCUS7821</name>
</gene>
<sequence>MDAKQCPGSRTFLSLTKLLVRYAADMTHLPAFHPAHFSPPQNWSWAFVLSTAFLGLVATCETLRPSRPDEN</sequence>
<comment type="caution">
    <text evidence="1">The sequence shown here is derived from an EMBL/GenBank/DDBJ whole genome shotgun (WGS) entry which is preliminary data.</text>
</comment>
<proteinExistence type="predicted"/>
<dbReference type="Proteomes" id="UP001295794">
    <property type="component" value="Unassembled WGS sequence"/>
</dbReference>
<dbReference type="EMBL" id="CAVNYO010000108">
    <property type="protein sequence ID" value="CAK5266211.1"/>
    <property type="molecule type" value="Genomic_DNA"/>
</dbReference>
<accession>A0AAD2GZ48</accession>
<keyword evidence="2" id="KW-1185">Reference proteome</keyword>
<protein>
    <submittedName>
        <fullName evidence="1">Uncharacterized protein</fullName>
    </submittedName>
</protein>
<evidence type="ECO:0000313" key="1">
    <source>
        <dbReference type="EMBL" id="CAK5266211.1"/>
    </source>
</evidence>
<evidence type="ECO:0000313" key="2">
    <source>
        <dbReference type="Proteomes" id="UP001295794"/>
    </source>
</evidence>
<dbReference type="AlphaFoldDB" id="A0AAD2GZ48"/>
<organism evidence="1 2">
    <name type="scientific">Mycena citricolor</name>
    <dbReference type="NCBI Taxonomy" id="2018698"/>
    <lineage>
        <taxon>Eukaryota</taxon>
        <taxon>Fungi</taxon>
        <taxon>Dikarya</taxon>
        <taxon>Basidiomycota</taxon>
        <taxon>Agaricomycotina</taxon>
        <taxon>Agaricomycetes</taxon>
        <taxon>Agaricomycetidae</taxon>
        <taxon>Agaricales</taxon>
        <taxon>Marasmiineae</taxon>
        <taxon>Mycenaceae</taxon>
        <taxon>Mycena</taxon>
    </lineage>
</organism>
<name>A0AAD2GZ48_9AGAR</name>